<proteinExistence type="predicted"/>
<dbReference type="InterPro" id="IPR050733">
    <property type="entry name" value="Vitellogenin/Apolipophorin"/>
</dbReference>
<dbReference type="PANTHER" id="PTHR23345:SF15">
    <property type="entry name" value="VITELLOGENIN 1-RELATED"/>
    <property type="match status" value="1"/>
</dbReference>
<dbReference type="InterPro" id="IPR015816">
    <property type="entry name" value="Vitellinogen_b-sht_N"/>
</dbReference>
<dbReference type="GO" id="GO:0005319">
    <property type="term" value="F:lipid transporter activity"/>
    <property type="evidence" value="ECO:0007669"/>
    <property type="project" value="InterPro"/>
</dbReference>
<dbReference type="SUPFAM" id="SSF56968">
    <property type="entry name" value="Lipovitellin-phosvitin complex, beta-sheet shell regions"/>
    <property type="match status" value="1"/>
</dbReference>
<dbReference type="Pfam" id="PF01347">
    <property type="entry name" value="Vitellogenin_N"/>
    <property type="match status" value="1"/>
</dbReference>
<accession>A0A914RS96</accession>
<name>A0A914RS96_PAREQ</name>
<sequence>DDGEVVGVCPSDGDPVWSVNLKRAILSTFQSLHESDWETDVIGECPVERENRRNGPTLMLKTTKDVDACHRQNDVSGLRAVSYRLHSKVQSPPALQAAQKCDREIRDGILQKAAATFTDLVSSLRGLTLSEIGSLSKGDCAAFVDALAICGSKDCIAQLASLINSGVASETVFSALALVYQPDKTVVDHVASFIDRVPIKGIFPN</sequence>
<dbReference type="Gene3D" id="2.30.230.10">
    <property type="entry name" value="Lipovitellin, beta-sheet shell regions, chain A"/>
    <property type="match status" value="1"/>
</dbReference>
<dbReference type="PANTHER" id="PTHR23345">
    <property type="entry name" value="VITELLOGENIN-RELATED"/>
    <property type="match status" value="1"/>
</dbReference>
<evidence type="ECO:0000256" key="1">
    <source>
        <dbReference type="ARBA" id="ARBA00022729"/>
    </source>
</evidence>
<keyword evidence="1" id="KW-0732">Signal</keyword>
<evidence type="ECO:0000313" key="5">
    <source>
        <dbReference type="WBParaSite" id="PEQ_0000917201-mRNA-1"/>
    </source>
</evidence>
<feature type="domain" description="Vitellogenin" evidence="3">
    <location>
        <begin position="2"/>
        <end position="101"/>
    </location>
</feature>
<organism evidence="4 5">
    <name type="scientific">Parascaris equorum</name>
    <name type="common">Equine roundworm</name>
    <dbReference type="NCBI Taxonomy" id="6256"/>
    <lineage>
        <taxon>Eukaryota</taxon>
        <taxon>Metazoa</taxon>
        <taxon>Ecdysozoa</taxon>
        <taxon>Nematoda</taxon>
        <taxon>Chromadorea</taxon>
        <taxon>Rhabditida</taxon>
        <taxon>Spirurina</taxon>
        <taxon>Ascaridomorpha</taxon>
        <taxon>Ascaridoidea</taxon>
        <taxon>Ascarididae</taxon>
        <taxon>Parascaris</taxon>
    </lineage>
</organism>
<keyword evidence="2" id="KW-0758">Storage protein</keyword>
<dbReference type="InterPro" id="IPR015819">
    <property type="entry name" value="Lipid_transp_b-sht_shell"/>
</dbReference>
<evidence type="ECO:0000256" key="2">
    <source>
        <dbReference type="ARBA" id="ARBA00022761"/>
    </source>
</evidence>
<dbReference type="WBParaSite" id="PEQ_0000917201-mRNA-1">
    <property type="protein sequence ID" value="PEQ_0000917201-mRNA-1"/>
    <property type="gene ID" value="PEQ_0000917201"/>
</dbReference>
<dbReference type="AlphaFoldDB" id="A0A914RS96"/>
<keyword evidence="4" id="KW-1185">Reference proteome</keyword>
<dbReference type="Proteomes" id="UP000887564">
    <property type="component" value="Unplaced"/>
</dbReference>
<dbReference type="InterPro" id="IPR001747">
    <property type="entry name" value="Vitellogenin_N"/>
</dbReference>
<protein>
    <submittedName>
        <fullName evidence="5">Vitellogenin domain-containing protein</fullName>
    </submittedName>
</protein>
<evidence type="ECO:0000259" key="3">
    <source>
        <dbReference type="Pfam" id="PF01347"/>
    </source>
</evidence>
<reference evidence="5" key="1">
    <citation type="submission" date="2022-11" db="UniProtKB">
        <authorList>
            <consortium name="WormBaseParasite"/>
        </authorList>
    </citation>
    <scope>IDENTIFICATION</scope>
</reference>
<evidence type="ECO:0000313" key="4">
    <source>
        <dbReference type="Proteomes" id="UP000887564"/>
    </source>
</evidence>